<evidence type="ECO:0000256" key="1">
    <source>
        <dbReference type="ARBA" id="ARBA00001936"/>
    </source>
</evidence>
<accession>A0AAV3UR04</accession>
<dbReference type="Gene3D" id="3.30.470.20">
    <property type="entry name" value="ATP-grasp fold, B domain"/>
    <property type="match status" value="1"/>
</dbReference>
<dbReference type="PROSITE" id="PS50979">
    <property type="entry name" value="BC"/>
    <property type="match status" value="1"/>
</dbReference>
<dbReference type="GO" id="GO:0005524">
    <property type="term" value="F:ATP binding"/>
    <property type="evidence" value="ECO:0007669"/>
    <property type="project" value="UniProtKB-UniRule"/>
</dbReference>
<evidence type="ECO:0000313" key="11">
    <source>
        <dbReference type="EMBL" id="GAA5064800.1"/>
    </source>
</evidence>
<gene>
    <name evidence="11" type="ORF">GCM10025751_54900</name>
</gene>
<feature type="domain" description="Biotin carboxylation" evidence="10">
    <location>
        <begin position="10"/>
        <end position="454"/>
    </location>
</feature>
<dbReference type="InterPro" id="IPR005481">
    <property type="entry name" value="BC-like_N"/>
</dbReference>
<dbReference type="SUPFAM" id="SSF51246">
    <property type="entry name" value="Rudiment single hybrid motif"/>
    <property type="match status" value="1"/>
</dbReference>
<feature type="domain" description="ATP-grasp" evidence="9">
    <location>
        <begin position="129"/>
        <end position="325"/>
    </location>
</feature>
<dbReference type="SUPFAM" id="SSF56059">
    <property type="entry name" value="Glutathione synthetase ATP-binding domain-like"/>
    <property type="match status" value="1"/>
</dbReference>
<dbReference type="InterPro" id="IPR005479">
    <property type="entry name" value="CPAse_ATP-bd"/>
</dbReference>
<protein>
    <submittedName>
        <fullName evidence="11">Acetyl/propionyl/methylcrotonyl-CoA carboxylase subunit alpha</fullName>
    </submittedName>
</protein>
<keyword evidence="5 7" id="KW-0067">ATP-binding</keyword>
<dbReference type="Proteomes" id="UP001501729">
    <property type="component" value="Unassembled WGS sequence"/>
</dbReference>
<evidence type="ECO:0000256" key="2">
    <source>
        <dbReference type="ARBA" id="ARBA00001941"/>
    </source>
</evidence>
<dbReference type="GO" id="GO:0046872">
    <property type="term" value="F:metal ion binding"/>
    <property type="evidence" value="ECO:0007669"/>
    <property type="project" value="InterPro"/>
</dbReference>
<dbReference type="SMART" id="SM00878">
    <property type="entry name" value="Biotin_carb_C"/>
    <property type="match status" value="1"/>
</dbReference>
<keyword evidence="12" id="KW-1185">Reference proteome</keyword>
<comment type="caution">
    <text evidence="11">The sequence shown here is derived from an EMBL/GenBank/DDBJ whole genome shotgun (WGS) entry which is preliminary data.</text>
</comment>
<evidence type="ECO:0000259" key="9">
    <source>
        <dbReference type="PROSITE" id="PS50975"/>
    </source>
</evidence>
<dbReference type="GO" id="GO:0016874">
    <property type="term" value="F:ligase activity"/>
    <property type="evidence" value="ECO:0007669"/>
    <property type="project" value="UniProtKB-KW"/>
</dbReference>
<dbReference type="PANTHER" id="PTHR48095">
    <property type="entry name" value="PYRUVATE CARBOXYLASE SUBUNIT A"/>
    <property type="match status" value="1"/>
</dbReference>
<dbReference type="InterPro" id="IPR016185">
    <property type="entry name" value="PreATP-grasp_dom_sf"/>
</dbReference>
<evidence type="ECO:0000313" key="12">
    <source>
        <dbReference type="Proteomes" id="UP001501729"/>
    </source>
</evidence>
<dbReference type="InterPro" id="IPR011054">
    <property type="entry name" value="Rudment_hybrid_motif"/>
</dbReference>
<sequence>MPREQYADTMFDRVMVANRGEIAVRVIQACNELDIESVAVYSDADEDARHVRLADEAYHIGPSVARESYLNRDSLLEVARKAKVDAIHPGYGFLAESKSFASAVEDSDFVWIGPPSEVMEQFGEKTKARKIMRRADVPIVPGTTEPVTDVQTIRQFAHEHGYPIAIKADGGGGGRGLKVVHAEDEIEEQFTNAKREGEAYFDNSNVYVERYLENPRHIEVQILCDEHGNVRDLGERDCSIQRRQQKLIEETPSPALTETERENIRSAARKGAAEAGYVNAGTVEFLYEDGDFYFLEVNARIQVEHPISEMVTGLDLVQWQLRVAAGDPLTFDQADIQPRGHAMEFRINAENPSKEFAPMPGTVSRYRQPRGIGTRVDDGIDEGDKISPYYDSLIAKFIVSAEDRLHLLQRARRVLQEAEIEGVPSTIPFHRAMLDNDAFRNGEYSTKYIDEEFSMSSEEAE</sequence>
<comment type="cofactor">
    <cofactor evidence="1">
        <name>Mn(2+)</name>
        <dbReference type="ChEBI" id="CHEBI:29035"/>
    </cofactor>
</comment>
<comment type="cofactor">
    <cofactor evidence="2">
        <name>Co(2+)</name>
        <dbReference type="ChEBI" id="CHEBI:48828"/>
    </cofactor>
</comment>
<dbReference type="PROSITE" id="PS50975">
    <property type="entry name" value="ATP_GRASP"/>
    <property type="match status" value="1"/>
</dbReference>
<dbReference type="InterPro" id="IPR051602">
    <property type="entry name" value="ACC_Biotin_Carboxylase"/>
</dbReference>
<dbReference type="PROSITE" id="PS00867">
    <property type="entry name" value="CPSASE_2"/>
    <property type="match status" value="1"/>
</dbReference>
<evidence type="ECO:0000256" key="5">
    <source>
        <dbReference type="ARBA" id="ARBA00022840"/>
    </source>
</evidence>
<dbReference type="InterPro" id="IPR005482">
    <property type="entry name" value="Biotin_COase_C"/>
</dbReference>
<dbReference type="PANTHER" id="PTHR48095:SF2">
    <property type="entry name" value="BIOTIN CARBOXYLASE, CHLOROPLASTIC"/>
    <property type="match status" value="1"/>
</dbReference>
<dbReference type="Pfam" id="PF02786">
    <property type="entry name" value="CPSase_L_D2"/>
    <property type="match status" value="1"/>
</dbReference>
<reference evidence="11 12" key="1">
    <citation type="journal article" date="2019" name="Int. J. Syst. Evol. Microbiol.">
        <title>The Global Catalogue of Microorganisms (GCM) 10K type strain sequencing project: providing services to taxonomists for standard genome sequencing and annotation.</title>
        <authorList>
            <consortium name="The Broad Institute Genomics Platform"/>
            <consortium name="The Broad Institute Genome Sequencing Center for Infectious Disease"/>
            <person name="Wu L."/>
            <person name="Ma J."/>
        </authorList>
    </citation>
    <scope>NUCLEOTIDE SEQUENCE [LARGE SCALE GENOMIC DNA]</scope>
    <source>
        <strain evidence="11 12">JCM 17504</strain>
    </source>
</reference>
<proteinExistence type="predicted"/>
<dbReference type="InterPro" id="IPR011764">
    <property type="entry name" value="Biotin_carboxylation_dom"/>
</dbReference>
<evidence type="ECO:0000256" key="6">
    <source>
        <dbReference type="ARBA" id="ARBA00022842"/>
    </source>
</evidence>
<dbReference type="NCBIfam" id="NF006367">
    <property type="entry name" value="PRK08591.1"/>
    <property type="match status" value="1"/>
</dbReference>
<dbReference type="SUPFAM" id="SSF52440">
    <property type="entry name" value="PreATP-grasp domain"/>
    <property type="match status" value="1"/>
</dbReference>
<feature type="region of interest" description="Disordered" evidence="8">
    <location>
        <begin position="353"/>
        <end position="378"/>
    </location>
</feature>
<evidence type="ECO:0000256" key="4">
    <source>
        <dbReference type="ARBA" id="ARBA00022741"/>
    </source>
</evidence>
<evidence type="ECO:0000256" key="3">
    <source>
        <dbReference type="ARBA" id="ARBA00022598"/>
    </source>
</evidence>
<dbReference type="EMBL" id="BAABKX010000030">
    <property type="protein sequence ID" value="GAA5064800.1"/>
    <property type="molecule type" value="Genomic_DNA"/>
</dbReference>
<dbReference type="Pfam" id="PF00289">
    <property type="entry name" value="Biotin_carb_N"/>
    <property type="match status" value="1"/>
</dbReference>
<keyword evidence="6" id="KW-0460">Magnesium</keyword>
<dbReference type="AlphaFoldDB" id="A0AAV3UR04"/>
<dbReference type="InterPro" id="IPR011761">
    <property type="entry name" value="ATP-grasp"/>
</dbReference>
<evidence type="ECO:0000259" key="10">
    <source>
        <dbReference type="PROSITE" id="PS50979"/>
    </source>
</evidence>
<name>A0AAV3UR04_9EURY</name>
<dbReference type="Pfam" id="PF02785">
    <property type="entry name" value="Biotin_carb_C"/>
    <property type="match status" value="1"/>
</dbReference>
<dbReference type="FunFam" id="3.40.50.20:FF:000010">
    <property type="entry name" value="Propionyl-CoA carboxylase subunit alpha"/>
    <property type="match status" value="1"/>
</dbReference>
<keyword evidence="4 7" id="KW-0547">Nucleotide-binding</keyword>
<dbReference type="FunFam" id="3.30.1490.20:FF:000003">
    <property type="entry name" value="acetyl-CoA carboxylase isoform X1"/>
    <property type="match status" value="1"/>
</dbReference>
<evidence type="ECO:0000256" key="7">
    <source>
        <dbReference type="PROSITE-ProRule" id="PRU00409"/>
    </source>
</evidence>
<evidence type="ECO:0000256" key="8">
    <source>
        <dbReference type="SAM" id="MobiDB-lite"/>
    </source>
</evidence>
<keyword evidence="3" id="KW-0436">Ligase</keyword>
<organism evidence="11 12">
    <name type="scientific">Haladaptatus pallidirubidus</name>
    <dbReference type="NCBI Taxonomy" id="1008152"/>
    <lineage>
        <taxon>Archaea</taxon>
        <taxon>Methanobacteriati</taxon>
        <taxon>Methanobacteriota</taxon>
        <taxon>Stenosarchaea group</taxon>
        <taxon>Halobacteria</taxon>
        <taxon>Halobacteriales</taxon>
        <taxon>Haladaptataceae</taxon>
        <taxon>Haladaptatus</taxon>
    </lineage>
</organism>